<dbReference type="PROSITE" id="PS51186">
    <property type="entry name" value="GNAT"/>
    <property type="match status" value="1"/>
</dbReference>
<gene>
    <name evidence="2" type="ORF">FM037_09500</name>
</gene>
<accession>A0ABX5WWJ5</accession>
<organism evidence="2 3">
    <name type="scientific">Shewanella psychropiezotolerans</name>
    <dbReference type="NCBI Taxonomy" id="2593655"/>
    <lineage>
        <taxon>Bacteria</taxon>
        <taxon>Pseudomonadati</taxon>
        <taxon>Pseudomonadota</taxon>
        <taxon>Gammaproteobacteria</taxon>
        <taxon>Alteromonadales</taxon>
        <taxon>Shewanellaceae</taxon>
        <taxon>Shewanella</taxon>
    </lineage>
</organism>
<name>A0ABX5WWJ5_9GAMM</name>
<dbReference type="Pfam" id="PF13302">
    <property type="entry name" value="Acetyltransf_3"/>
    <property type="match status" value="1"/>
</dbReference>
<evidence type="ECO:0000259" key="1">
    <source>
        <dbReference type="PROSITE" id="PS51186"/>
    </source>
</evidence>
<dbReference type="InterPro" id="IPR016181">
    <property type="entry name" value="Acyl_CoA_acyltransferase"/>
</dbReference>
<evidence type="ECO:0000313" key="2">
    <source>
        <dbReference type="EMBL" id="QDO83419.1"/>
    </source>
</evidence>
<reference evidence="2 3" key="1">
    <citation type="submission" date="2019-07" db="EMBL/GenBank/DDBJ databases">
        <title>Shewanella sp. YLB-06 whole genomic sequence.</title>
        <authorList>
            <person name="Yu L."/>
        </authorList>
    </citation>
    <scope>NUCLEOTIDE SEQUENCE [LARGE SCALE GENOMIC DNA]</scope>
    <source>
        <strain evidence="2 3">YLB-06</strain>
    </source>
</reference>
<dbReference type="PANTHER" id="PTHR43415:SF3">
    <property type="entry name" value="GNAT-FAMILY ACETYLTRANSFERASE"/>
    <property type="match status" value="1"/>
</dbReference>
<sequence>MSNNKDTWPPKFERYGVTLSPIEPEHLEMIRQWRNSPSIQQYMLDQREISQVQQQAWYSGLIKDKSRLYWLIIFKNTPIGVASILGVDETRDSGEPGLYIYPEQYRSNIVPFCVAFALNDMAFFELGLKRLDAIVLSENSAALRFNVKCGYQQNGEQTKGQIGMTLKPDAYIAARDPLARFIRY</sequence>
<dbReference type="InterPro" id="IPR000182">
    <property type="entry name" value="GNAT_dom"/>
</dbReference>
<feature type="domain" description="N-acetyltransferase" evidence="1">
    <location>
        <begin position="17"/>
        <end position="178"/>
    </location>
</feature>
<dbReference type="Gene3D" id="3.40.630.30">
    <property type="match status" value="1"/>
</dbReference>
<dbReference type="RefSeq" id="WP_144045796.1">
    <property type="nucleotide sequence ID" value="NZ_CP041614.1"/>
</dbReference>
<protein>
    <submittedName>
        <fullName evidence="2">GNAT family N-acetyltransferase</fullName>
    </submittedName>
</protein>
<dbReference type="SUPFAM" id="SSF55729">
    <property type="entry name" value="Acyl-CoA N-acyltransferases (Nat)"/>
    <property type="match status" value="1"/>
</dbReference>
<keyword evidence="3" id="KW-1185">Reference proteome</keyword>
<dbReference type="EMBL" id="CP041614">
    <property type="protein sequence ID" value="QDO83419.1"/>
    <property type="molecule type" value="Genomic_DNA"/>
</dbReference>
<dbReference type="Proteomes" id="UP000315947">
    <property type="component" value="Chromosome"/>
</dbReference>
<proteinExistence type="predicted"/>
<dbReference type="PANTHER" id="PTHR43415">
    <property type="entry name" value="SPERMIDINE N(1)-ACETYLTRANSFERASE"/>
    <property type="match status" value="1"/>
</dbReference>
<evidence type="ECO:0000313" key="3">
    <source>
        <dbReference type="Proteomes" id="UP000315947"/>
    </source>
</evidence>